<reference evidence="2" key="1">
    <citation type="journal article" date="2020" name="Nature">
        <title>Giant virus diversity and host interactions through global metagenomics.</title>
        <authorList>
            <person name="Schulz F."/>
            <person name="Roux S."/>
            <person name="Paez-Espino D."/>
            <person name="Jungbluth S."/>
            <person name="Walsh D.A."/>
            <person name="Denef V.J."/>
            <person name="McMahon K.D."/>
            <person name="Konstantinidis K.T."/>
            <person name="Eloe-Fadrosh E.A."/>
            <person name="Kyrpides N.C."/>
            <person name="Woyke T."/>
        </authorList>
    </citation>
    <scope>NUCLEOTIDE SEQUENCE</scope>
    <source>
        <strain evidence="2">GVMAG-M-3300010158-60</strain>
    </source>
</reference>
<dbReference type="AlphaFoldDB" id="A0A6C0BBX6"/>
<evidence type="ECO:0000313" key="2">
    <source>
        <dbReference type="EMBL" id="QHS89231.1"/>
    </source>
</evidence>
<keyword evidence="1" id="KW-0472">Membrane</keyword>
<sequence>MNLALKAKYAFYSALVFFLVANPETFKMTERVLGWIFTIADTGGCPTAAGFFFHTLIFFLILWGIMLFPRDPVQPSL</sequence>
<name>A0A6C0BBX6_9ZZZZ</name>
<keyword evidence="1" id="KW-0812">Transmembrane</keyword>
<organism evidence="2">
    <name type="scientific">viral metagenome</name>
    <dbReference type="NCBI Taxonomy" id="1070528"/>
    <lineage>
        <taxon>unclassified sequences</taxon>
        <taxon>metagenomes</taxon>
        <taxon>organismal metagenomes</taxon>
    </lineage>
</organism>
<protein>
    <submittedName>
        <fullName evidence="2">Uncharacterized protein</fullName>
    </submittedName>
</protein>
<dbReference type="EMBL" id="MN739107">
    <property type="protein sequence ID" value="QHS89231.1"/>
    <property type="molecule type" value="Genomic_DNA"/>
</dbReference>
<accession>A0A6C0BBX6</accession>
<evidence type="ECO:0000256" key="1">
    <source>
        <dbReference type="SAM" id="Phobius"/>
    </source>
</evidence>
<feature type="transmembrane region" description="Helical" evidence="1">
    <location>
        <begin position="47"/>
        <end position="68"/>
    </location>
</feature>
<proteinExistence type="predicted"/>
<keyword evidence="1" id="KW-1133">Transmembrane helix</keyword>